<dbReference type="Gene3D" id="3.40.50.1700">
    <property type="entry name" value="Glycoside hydrolase family 3 C-terminal domain"/>
    <property type="match status" value="1"/>
</dbReference>
<comment type="subcellular location">
    <subcellularLocation>
        <location evidence="2">Secreted</location>
    </subcellularLocation>
</comment>
<organism evidence="17 18">
    <name type="scientific">Dothistroma septosporum (strain NZE10 / CBS 128990)</name>
    <name type="common">Red band needle blight fungus</name>
    <name type="synonym">Mycosphaerella pini</name>
    <dbReference type="NCBI Taxonomy" id="675120"/>
    <lineage>
        <taxon>Eukaryota</taxon>
        <taxon>Fungi</taxon>
        <taxon>Dikarya</taxon>
        <taxon>Ascomycota</taxon>
        <taxon>Pezizomycotina</taxon>
        <taxon>Dothideomycetes</taxon>
        <taxon>Dothideomycetidae</taxon>
        <taxon>Mycosphaerellales</taxon>
        <taxon>Mycosphaerellaceae</taxon>
        <taxon>Dothistroma</taxon>
    </lineage>
</organism>
<dbReference type="OMA" id="WIEHENA"/>
<dbReference type="SUPFAM" id="SSF51445">
    <property type="entry name" value="(Trans)glycosidases"/>
    <property type="match status" value="1"/>
</dbReference>
<dbReference type="InterPro" id="IPR036962">
    <property type="entry name" value="Glyco_hydro_3_N_sf"/>
</dbReference>
<dbReference type="PANTHER" id="PTHR42715:SF14">
    <property type="entry name" value="BETA-GLUCOSIDASE D-RELATED"/>
    <property type="match status" value="1"/>
</dbReference>
<evidence type="ECO:0000256" key="12">
    <source>
        <dbReference type="ARBA" id="ARBA00023295"/>
    </source>
</evidence>
<evidence type="ECO:0000256" key="2">
    <source>
        <dbReference type="ARBA" id="ARBA00004613"/>
    </source>
</evidence>
<dbReference type="InterPro" id="IPR050288">
    <property type="entry name" value="Cellulose_deg_GH3"/>
</dbReference>
<feature type="chain" id="PRO_5004029168" description="beta-glucosidase" evidence="15">
    <location>
        <begin position="20"/>
        <end position="817"/>
    </location>
</feature>
<evidence type="ECO:0000256" key="15">
    <source>
        <dbReference type="SAM" id="SignalP"/>
    </source>
</evidence>
<dbReference type="Pfam" id="PF00933">
    <property type="entry name" value="Glyco_hydro_3"/>
    <property type="match status" value="1"/>
</dbReference>
<dbReference type="Pfam" id="PF01915">
    <property type="entry name" value="Glyco_hydro_3_C"/>
    <property type="match status" value="1"/>
</dbReference>
<dbReference type="PRINTS" id="PR00133">
    <property type="entry name" value="GLHYDRLASE3"/>
</dbReference>
<feature type="signal peptide" evidence="15">
    <location>
        <begin position="1"/>
        <end position="19"/>
    </location>
</feature>
<keyword evidence="13" id="KW-0624">Polysaccharide degradation</keyword>
<sequence>MRVCSSFAVVSTLLVSSYAANSSSAALLSSGKVDLGDYQAAYEKATAFVARLTNAQKVSIITGSSIDGNSTTNGSISWTPYANKDGFAGINQQYYVSSFPMGGALAMTWDRDHFEAEAKATGKEFYEMGYNSKWSTDMVENRSNSLVAINGPVAGPLGRTPYGGRTAEGFSPDPFLNGICMEKTVKGMNSAGVITIGRHLLLNEQETNRSSGLTASTSAVYSSNADDKTIHELYLWPFADATRAGMGAVMCAMTRVNGTLSCENNKLVSGLLKEELGFPGLVMPDVNSQTTSYGSANAGLDYGSSTYWTEAILSAGIANGSFTQARLDDMAVRNVIGYYFAGLDNGEQPSEASLTEYRSVRADHATLIRQVGRDSLVLLKNNNTNGGGLPLSAPHVISVFGVHAGPGISGPNFAFSVVGMDDPYEGHLATGGGSGQGSLSYAITPYEALSARARADGSMIRWLLNDTYTSTSSSGGMSGGGGMSTMSDNSTAAGEMSGGSDSSSNSSMAAGGGGGGGGVSISGSGTALTPSYDNYASDSTVCLVFINSASGEGGDRSVLSHTDQDTLVTTIASNCNNTIVVINTPGARLVDAWIENENVTAVVYGSLLGQESGGAIADVLYGDVNPSGKLTYTIAKNESDYPVSICYTSECDYSEGIYIDYRYFDAQNKSVRYPFGHGLSYTTFTYTTPTLASKNSTALSSTYPTGYLTLGGTSDLFDEVISITTTITNSGTLEGAEVAQLYISYPSSASQPPKQLRGFEKVKLQAGESQEVTFSVRRRDVSFWDVVAQKWAIAEGTYTFAVGASSRDLRGSVTVTI</sequence>
<keyword evidence="9" id="KW-0136">Cellulose degradation</keyword>
<evidence type="ECO:0000256" key="8">
    <source>
        <dbReference type="ARBA" id="ARBA00022801"/>
    </source>
</evidence>
<dbReference type="eggNOG" id="ENOG502R4T1">
    <property type="taxonomic scope" value="Eukaryota"/>
</dbReference>
<comment type="pathway">
    <text evidence="3">Glycan metabolism; cellulose degradation.</text>
</comment>
<keyword evidence="7 15" id="KW-0732">Signal</keyword>
<dbReference type="Proteomes" id="UP000016933">
    <property type="component" value="Unassembled WGS sequence"/>
</dbReference>
<dbReference type="SUPFAM" id="SSF52279">
    <property type="entry name" value="Beta-D-glucan exohydrolase, C-terminal domain"/>
    <property type="match status" value="1"/>
</dbReference>
<evidence type="ECO:0000256" key="9">
    <source>
        <dbReference type="ARBA" id="ARBA00023001"/>
    </source>
</evidence>
<evidence type="ECO:0000256" key="11">
    <source>
        <dbReference type="ARBA" id="ARBA00023277"/>
    </source>
</evidence>
<proteinExistence type="inferred from homology"/>
<evidence type="ECO:0000256" key="5">
    <source>
        <dbReference type="ARBA" id="ARBA00012744"/>
    </source>
</evidence>
<gene>
    <name evidence="17" type="ORF">DOTSEDRAFT_39090</name>
</gene>
<dbReference type="InterPro" id="IPR017853">
    <property type="entry name" value="GH"/>
</dbReference>
<reference evidence="17 18" key="2">
    <citation type="journal article" date="2012" name="PLoS Pathog.">
        <title>Diverse lifestyles and strategies of plant pathogenesis encoded in the genomes of eighteen Dothideomycetes fungi.</title>
        <authorList>
            <person name="Ohm R.A."/>
            <person name="Feau N."/>
            <person name="Henrissat B."/>
            <person name="Schoch C.L."/>
            <person name="Horwitz B.A."/>
            <person name="Barry K.W."/>
            <person name="Condon B.J."/>
            <person name="Copeland A.C."/>
            <person name="Dhillon B."/>
            <person name="Glaser F."/>
            <person name="Hesse C.N."/>
            <person name="Kosti I."/>
            <person name="LaButti K."/>
            <person name="Lindquist E.A."/>
            <person name="Lucas S."/>
            <person name="Salamov A.A."/>
            <person name="Bradshaw R.E."/>
            <person name="Ciuffetti L."/>
            <person name="Hamelin R.C."/>
            <person name="Kema G.H.J."/>
            <person name="Lawrence C."/>
            <person name="Scott J.A."/>
            <person name="Spatafora J.W."/>
            <person name="Turgeon B.G."/>
            <person name="de Wit P.J.G.M."/>
            <person name="Zhong S."/>
            <person name="Goodwin S.B."/>
            <person name="Grigoriev I.V."/>
        </authorList>
    </citation>
    <scope>NUCLEOTIDE SEQUENCE [LARGE SCALE GENOMIC DNA]</scope>
    <source>
        <strain evidence="18">NZE10 / CBS 128990</strain>
    </source>
</reference>
<keyword evidence="6" id="KW-0964">Secreted</keyword>
<evidence type="ECO:0000313" key="18">
    <source>
        <dbReference type="Proteomes" id="UP000016933"/>
    </source>
</evidence>
<evidence type="ECO:0000259" key="16">
    <source>
        <dbReference type="SMART" id="SM01217"/>
    </source>
</evidence>
<keyword evidence="10" id="KW-0325">Glycoprotein</keyword>
<evidence type="ECO:0000256" key="6">
    <source>
        <dbReference type="ARBA" id="ARBA00022525"/>
    </source>
</evidence>
<dbReference type="InterPro" id="IPR002772">
    <property type="entry name" value="Glyco_hydro_3_C"/>
</dbReference>
<evidence type="ECO:0000256" key="1">
    <source>
        <dbReference type="ARBA" id="ARBA00000448"/>
    </source>
</evidence>
<name>M2Y0Q6_DOTSN</name>
<evidence type="ECO:0000256" key="7">
    <source>
        <dbReference type="ARBA" id="ARBA00022729"/>
    </source>
</evidence>
<protein>
    <recommendedName>
        <fullName evidence="5">beta-glucosidase</fullName>
        <ecNumber evidence="5">3.2.1.21</ecNumber>
    </recommendedName>
</protein>
<dbReference type="InterPro" id="IPR013783">
    <property type="entry name" value="Ig-like_fold"/>
</dbReference>
<keyword evidence="12" id="KW-0326">Glycosidase</keyword>
<keyword evidence="8 17" id="KW-0378">Hydrolase</keyword>
<comment type="similarity">
    <text evidence="4">Belongs to the glycosyl hydrolase 3 family.</text>
</comment>
<reference evidence="18" key="1">
    <citation type="journal article" date="2012" name="PLoS Genet.">
        <title>The genomes of the fungal plant pathogens Cladosporium fulvum and Dothistroma septosporum reveal adaptation to different hosts and lifestyles but also signatures of common ancestry.</title>
        <authorList>
            <person name="de Wit P.J.G.M."/>
            <person name="van der Burgt A."/>
            <person name="Oekmen B."/>
            <person name="Stergiopoulos I."/>
            <person name="Abd-Elsalam K.A."/>
            <person name="Aerts A.L."/>
            <person name="Bahkali A.H."/>
            <person name="Beenen H.G."/>
            <person name="Chettri P."/>
            <person name="Cox M.P."/>
            <person name="Datema E."/>
            <person name="de Vries R.P."/>
            <person name="Dhillon B."/>
            <person name="Ganley A.R."/>
            <person name="Griffiths S.A."/>
            <person name="Guo Y."/>
            <person name="Hamelin R.C."/>
            <person name="Henrissat B."/>
            <person name="Kabir M.S."/>
            <person name="Jashni M.K."/>
            <person name="Kema G."/>
            <person name="Klaubauf S."/>
            <person name="Lapidus A."/>
            <person name="Levasseur A."/>
            <person name="Lindquist E."/>
            <person name="Mehrabi R."/>
            <person name="Ohm R.A."/>
            <person name="Owen T.J."/>
            <person name="Salamov A."/>
            <person name="Schwelm A."/>
            <person name="Schijlen E."/>
            <person name="Sun H."/>
            <person name="van den Burg H.A."/>
            <person name="van Ham R.C.H.J."/>
            <person name="Zhang S."/>
            <person name="Goodwin S.B."/>
            <person name="Grigoriev I.V."/>
            <person name="Collemare J."/>
            <person name="Bradshaw R.E."/>
        </authorList>
    </citation>
    <scope>NUCLEOTIDE SEQUENCE [LARGE SCALE GENOMIC DNA]</scope>
    <source>
        <strain evidence="18">NZE10 / CBS 128990</strain>
    </source>
</reference>
<evidence type="ECO:0000256" key="14">
    <source>
        <dbReference type="SAM" id="MobiDB-lite"/>
    </source>
</evidence>
<dbReference type="Gene3D" id="2.60.40.10">
    <property type="entry name" value="Immunoglobulins"/>
    <property type="match status" value="1"/>
</dbReference>
<dbReference type="EC" id="3.2.1.21" evidence="5"/>
<dbReference type="FunFam" id="2.60.40.10:FF:000757">
    <property type="entry name" value="Beta-glucosidase G"/>
    <property type="match status" value="1"/>
</dbReference>
<dbReference type="InterPro" id="IPR026891">
    <property type="entry name" value="Fn3-like"/>
</dbReference>
<feature type="domain" description="Fibronectin type III-like" evidence="16">
    <location>
        <begin position="737"/>
        <end position="806"/>
    </location>
</feature>
<evidence type="ECO:0000256" key="13">
    <source>
        <dbReference type="ARBA" id="ARBA00023326"/>
    </source>
</evidence>
<evidence type="ECO:0000256" key="4">
    <source>
        <dbReference type="ARBA" id="ARBA00005336"/>
    </source>
</evidence>
<dbReference type="Gene3D" id="3.20.20.300">
    <property type="entry name" value="Glycoside hydrolase, family 3, N-terminal domain"/>
    <property type="match status" value="1"/>
</dbReference>
<accession>M2Y0Q6</accession>
<dbReference type="STRING" id="675120.M2Y0Q6"/>
<dbReference type="GO" id="GO:0005576">
    <property type="term" value="C:extracellular region"/>
    <property type="evidence" value="ECO:0007669"/>
    <property type="project" value="UniProtKB-SubCell"/>
</dbReference>
<dbReference type="FunFam" id="3.20.20.300:FF:000002">
    <property type="entry name" value="Probable beta-glucosidase"/>
    <property type="match status" value="1"/>
</dbReference>
<dbReference type="GO" id="GO:0008422">
    <property type="term" value="F:beta-glucosidase activity"/>
    <property type="evidence" value="ECO:0007669"/>
    <property type="project" value="UniProtKB-EC"/>
</dbReference>
<feature type="compositionally biased region" description="Low complexity" evidence="14">
    <location>
        <begin position="484"/>
        <end position="509"/>
    </location>
</feature>
<dbReference type="GO" id="GO:0030245">
    <property type="term" value="P:cellulose catabolic process"/>
    <property type="evidence" value="ECO:0007669"/>
    <property type="project" value="UniProtKB-KW"/>
</dbReference>
<dbReference type="InterPro" id="IPR001764">
    <property type="entry name" value="Glyco_hydro_3_N"/>
</dbReference>
<evidence type="ECO:0000256" key="3">
    <source>
        <dbReference type="ARBA" id="ARBA00004987"/>
    </source>
</evidence>
<dbReference type="AlphaFoldDB" id="M2Y0Q6"/>
<dbReference type="InterPro" id="IPR036881">
    <property type="entry name" value="Glyco_hydro_3_C_sf"/>
</dbReference>
<evidence type="ECO:0000313" key="17">
    <source>
        <dbReference type="EMBL" id="EME38884.1"/>
    </source>
</evidence>
<dbReference type="EMBL" id="KB446546">
    <property type="protein sequence ID" value="EME38884.1"/>
    <property type="molecule type" value="Genomic_DNA"/>
</dbReference>
<evidence type="ECO:0000256" key="10">
    <source>
        <dbReference type="ARBA" id="ARBA00023180"/>
    </source>
</evidence>
<dbReference type="Pfam" id="PF14310">
    <property type="entry name" value="Fn3-like"/>
    <property type="match status" value="1"/>
</dbReference>
<keyword evidence="11" id="KW-0119">Carbohydrate metabolism</keyword>
<dbReference type="HOGENOM" id="CLU_004542_2_1_1"/>
<keyword evidence="18" id="KW-1185">Reference proteome</keyword>
<comment type="catalytic activity">
    <reaction evidence="1">
        <text>Hydrolysis of terminal, non-reducing beta-D-glucosyl residues with release of beta-D-glucose.</text>
        <dbReference type="EC" id="3.2.1.21"/>
    </reaction>
</comment>
<feature type="region of interest" description="Disordered" evidence="14">
    <location>
        <begin position="471"/>
        <end position="515"/>
    </location>
</feature>
<dbReference type="SMART" id="SM01217">
    <property type="entry name" value="Fn3_like"/>
    <property type="match status" value="1"/>
</dbReference>
<dbReference type="OrthoDB" id="416222at2759"/>
<dbReference type="PANTHER" id="PTHR42715">
    <property type="entry name" value="BETA-GLUCOSIDASE"/>
    <property type="match status" value="1"/>
</dbReference>